<evidence type="ECO:0000256" key="2">
    <source>
        <dbReference type="SAM" id="MobiDB-lite"/>
    </source>
</evidence>
<keyword evidence="4" id="KW-1185">Reference proteome</keyword>
<accession>F4RUI6</accession>
<feature type="compositionally biased region" description="Basic and acidic residues" evidence="2">
    <location>
        <begin position="25"/>
        <end position="43"/>
    </location>
</feature>
<organism evidence="4">
    <name type="scientific">Melampsora larici-populina (strain 98AG31 / pathotype 3-4-7)</name>
    <name type="common">Poplar leaf rust fungus</name>
    <dbReference type="NCBI Taxonomy" id="747676"/>
    <lineage>
        <taxon>Eukaryota</taxon>
        <taxon>Fungi</taxon>
        <taxon>Dikarya</taxon>
        <taxon>Basidiomycota</taxon>
        <taxon>Pucciniomycotina</taxon>
        <taxon>Pucciniomycetes</taxon>
        <taxon>Pucciniales</taxon>
        <taxon>Melampsoraceae</taxon>
        <taxon>Melampsora</taxon>
    </lineage>
</organism>
<gene>
    <name evidence="3" type="ORF">MELLADRAFT_65234</name>
</gene>
<reference evidence="4" key="1">
    <citation type="journal article" date="2011" name="Proc. Natl. Acad. Sci. U.S.A.">
        <title>Obligate biotrophy features unraveled by the genomic analysis of rust fungi.</title>
        <authorList>
            <person name="Duplessis S."/>
            <person name="Cuomo C.A."/>
            <person name="Lin Y.-C."/>
            <person name="Aerts A."/>
            <person name="Tisserant E."/>
            <person name="Veneault-Fourrey C."/>
            <person name="Joly D.L."/>
            <person name="Hacquard S."/>
            <person name="Amselem J."/>
            <person name="Cantarel B.L."/>
            <person name="Chiu R."/>
            <person name="Coutinho P.M."/>
            <person name="Feau N."/>
            <person name="Field M."/>
            <person name="Frey P."/>
            <person name="Gelhaye E."/>
            <person name="Goldberg J."/>
            <person name="Grabherr M.G."/>
            <person name="Kodira C.D."/>
            <person name="Kohler A."/>
            <person name="Kuees U."/>
            <person name="Lindquist E.A."/>
            <person name="Lucas S.M."/>
            <person name="Mago R."/>
            <person name="Mauceli E."/>
            <person name="Morin E."/>
            <person name="Murat C."/>
            <person name="Pangilinan J.L."/>
            <person name="Park R."/>
            <person name="Pearson M."/>
            <person name="Quesneville H."/>
            <person name="Rouhier N."/>
            <person name="Sakthikumar S."/>
            <person name="Salamov A.A."/>
            <person name="Schmutz J."/>
            <person name="Selles B."/>
            <person name="Shapiro H."/>
            <person name="Tanguay P."/>
            <person name="Tuskan G.A."/>
            <person name="Henrissat B."/>
            <person name="Van de Peer Y."/>
            <person name="Rouze P."/>
            <person name="Ellis J.G."/>
            <person name="Dodds P.N."/>
            <person name="Schein J.E."/>
            <person name="Zhong S."/>
            <person name="Hamelin R.C."/>
            <person name="Grigoriev I.V."/>
            <person name="Szabo L.J."/>
            <person name="Martin F."/>
        </authorList>
    </citation>
    <scope>NUCLEOTIDE SEQUENCE [LARGE SCALE GENOMIC DNA]</scope>
    <source>
        <strain evidence="4">98AG31 / pathotype 3-4-7</strain>
    </source>
</reference>
<dbReference type="EMBL" id="GL883121">
    <property type="protein sequence ID" value="EGG03993.1"/>
    <property type="molecule type" value="Genomic_DNA"/>
</dbReference>
<protein>
    <submittedName>
        <fullName evidence="3">Uncharacterized protein</fullName>
    </submittedName>
</protein>
<dbReference type="KEGG" id="mlr:MELLADRAFT_65234"/>
<dbReference type="Proteomes" id="UP000001072">
    <property type="component" value="Unassembled WGS sequence"/>
</dbReference>
<feature type="coiled-coil region" evidence="1">
    <location>
        <begin position="358"/>
        <end position="399"/>
    </location>
</feature>
<feature type="compositionally biased region" description="Basic and acidic residues" evidence="2">
    <location>
        <begin position="106"/>
        <end position="115"/>
    </location>
</feature>
<feature type="compositionally biased region" description="Basic residues" evidence="2">
    <location>
        <begin position="12"/>
        <end position="21"/>
    </location>
</feature>
<feature type="region of interest" description="Disordered" evidence="2">
    <location>
        <begin position="1"/>
        <end position="53"/>
    </location>
</feature>
<evidence type="ECO:0000313" key="3">
    <source>
        <dbReference type="EMBL" id="EGG03993.1"/>
    </source>
</evidence>
<feature type="compositionally biased region" description="Polar residues" evidence="2">
    <location>
        <begin position="149"/>
        <end position="159"/>
    </location>
</feature>
<dbReference type="VEuPathDB" id="FungiDB:MELLADRAFT_65234"/>
<evidence type="ECO:0000256" key="1">
    <source>
        <dbReference type="SAM" id="Coils"/>
    </source>
</evidence>
<keyword evidence="1" id="KW-0175">Coiled coil</keyword>
<feature type="region of interest" description="Disordered" evidence="2">
    <location>
        <begin position="556"/>
        <end position="577"/>
    </location>
</feature>
<evidence type="ECO:0000313" key="4">
    <source>
        <dbReference type="Proteomes" id="UP000001072"/>
    </source>
</evidence>
<feature type="compositionally biased region" description="Basic residues" evidence="2">
    <location>
        <begin position="568"/>
        <end position="577"/>
    </location>
</feature>
<dbReference type="HOGENOM" id="CLU_007152_1_0_1"/>
<feature type="compositionally biased region" description="Basic residues" evidence="2">
    <location>
        <begin position="44"/>
        <end position="53"/>
    </location>
</feature>
<feature type="compositionally biased region" description="Polar residues" evidence="2">
    <location>
        <begin position="1"/>
        <end position="10"/>
    </location>
</feature>
<feature type="region of interest" description="Disordered" evidence="2">
    <location>
        <begin position="78"/>
        <end position="159"/>
    </location>
</feature>
<dbReference type="AlphaFoldDB" id="F4RUI6"/>
<name>F4RUI6_MELLP</name>
<dbReference type="InParanoid" id="F4RUI6"/>
<sequence length="577" mass="65096">MEDTPSTSIPKPSRRSLRKNLLRIVRVDNEEQSVGKDKVEKKTEKSKKRKKANKVVLGKRYLTFEIRSSKSLTSYLQEHTNDPATDGPIIDTLTGQADVPVGSSTSREKLLDLLSRRFNPKKPRLSMSNDKKTSRRQTAPKSTEKKTDTPSSQMTAHPQSQFDHLKNFELNYSGLPDSQLVGMLHNIGLDTRGMNTEQLINSCKVHQDLLELPEFYVSEHRSSSMEQHHMMLPGPSASDPQSAPFETLHRHEMEDSAALADVLPSHPQLNCPLQQLEDQAVPARSSKGKEKEVYDREDAGIFEDDDTPFQALDHQNTSTWTPHPNFTTEDPGAWGTEGQNIPTGDSEPINLASLTSIITQQTITIAQLNSALEETNKRVKDLEDEVHRLSSVVQKLLSERGTDPSETSTCGGRIAARMRFHIETLLGQKSGEKILPKAASAEDKKAWMSQQAIDEFEFYDVHLSPSDRFSQEKWDNARKLKAANEVRRTSRLRHLKTLRDRVVLAEKTLWPLANIIQHVCSDDETDNESEGPPSQSPLMVRRLEWRSAELQLHSGFLAWPKGPPPSKTHSKGRWAYE</sequence>
<dbReference type="RefSeq" id="XP_007412786.1">
    <property type="nucleotide sequence ID" value="XM_007412724.1"/>
</dbReference>
<proteinExistence type="predicted"/>
<dbReference type="GeneID" id="18930404"/>